<protein>
    <submittedName>
        <fullName evidence="2">Uncharacterized protein</fullName>
    </submittedName>
</protein>
<comment type="caution">
    <text evidence="2">The sequence shown here is derived from an EMBL/GenBank/DDBJ whole genome shotgun (WGS) entry which is preliminary data.</text>
</comment>
<organism evidence="2 3">
    <name type="scientific">Brachionus plicatilis</name>
    <name type="common">Marine rotifer</name>
    <name type="synonym">Brachionus muelleri</name>
    <dbReference type="NCBI Taxonomy" id="10195"/>
    <lineage>
        <taxon>Eukaryota</taxon>
        <taxon>Metazoa</taxon>
        <taxon>Spiralia</taxon>
        <taxon>Gnathifera</taxon>
        <taxon>Rotifera</taxon>
        <taxon>Eurotatoria</taxon>
        <taxon>Monogononta</taxon>
        <taxon>Pseudotrocha</taxon>
        <taxon>Ploima</taxon>
        <taxon>Brachionidae</taxon>
        <taxon>Brachionus</taxon>
    </lineage>
</organism>
<feature type="region of interest" description="Disordered" evidence="1">
    <location>
        <begin position="82"/>
        <end position="102"/>
    </location>
</feature>
<dbReference type="EMBL" id="REGN01001612">
    <property type="protein sequence ID" value="RNA33609.1"/>
    <property type="molecule type" value="Genomic_DNA"/>
</dbReference>
<evidence type="ECO:0000256" key="1">
    <source>
        <dbReference type="SAM" id="MobiDB-lite"/>
    </source>
</evidence>
<evidence type="ECO:0000313" key="3">
    <source>
        <dbReference type="Proteomes" id="UP000276133"/>
    </source>
</evidence>
<sequence>YSPIYTCFCFFDLKFFSIIHLKFELRLDCRKSTSQAVKLMLSPVLQKISLSVKKGTYMSQSYYKPHKQQCCIVKSGKKWQSHGQYGRSKQRYSKHSFRAKFQ</sequence>
<evidence type="ECO:0000313" key="2">
    <source>
        <dbReference type="EMBL" id="RNA33609.1"/>
    </source>
</evidence>
<feature type="compositionally biased region" description="Basic residues" evidence="1">
    <location>
        <begin position="88"/>
        <end position="102"/>
    </location>
</feature>
<accession>A0A3M7SCZ1</accession>
<feature type="non-terminal residue" evidence="2">
    <location>
        <position position="1"/>
    </location>
</feature>
<name>A0A3M7SCZ1_BRAPC</name>
<gene>
    <name evidence="2" type="ORF">BpHYR1_045539</name>
</gene>
<proteinExistence type="predicted"/>
<dbReference type="AlphaFoldDB" id="A0A3M7SCZ1"/>
<dbReference type="Proteomes" id="UP000276133">
    <property type="component" value="Unassembled WGS sequence"/>
</dbReference>
<reference evidence="2 3" key="1">
    <citation type="journal article" date="2018" name="Sci. Rep.">
        <title>Genomic signatures of local adaptation to the degree of environmental predictability in rotifers.</title>
        <authorList>
            <person name="Franch-Gras L."/>
            <person name="Hahn C."/>
            <person name="Garcia-Roger E.M."/>
            <person name="Carmona M.J."/>
            <person name="Serra M."/>
            <person name="Gomez A."/>
        </authorList>
    </citation>
    <scope>NUCLEOTIDE SEQUENCE [LARGE SCALE GENOMIC DNA]</scope>
    <source>
        <strain evidence="2">HYR1</strain>
    </source>
</reference>
<keyword evidence="3" id="KW-1185">Reference proteome</keyword>